<accession>A0A0G1IE25</accession>
<organism evidence="1 2">
    <name type="scientific">Candidatus Giovannonibacteria bacterium GW2011_GWB1_44_23</name>
    <dbReference type="NCBI Taxonomy" id="1618652"/>
    <lineage>
        <taxon>Bacteria</taxon>
        <taxon>Candidatus Giovannoniibacteriota</taxon>
    </lineage>
</organism>
<sequence length="77" mass="8952">MAKSKTKQEEPKLDGMRLGIDTQLTTDACEELKRWGVKKLSPKDKQAMKEVMYECADKIALFVYYAICRSRKKKDFS</sequence>
<name>A0A0G1IE25_9BACT</name>
<evidence type="ECO:0000313" key="1">
    <source>
        <dbReference type="EMBL" id="KKT57480.1"/>
    </source>
</evidence>
<protein>
    <submittedName>
        <fullName evidence="1">Uncharacterized protein</fullName>
    </submittedName>
</protein>
<reference evidence="1 2" key="1">
    <citation type="journal article" date="2015" name="Nature">
        <title>rRNA introns, odd ribosomes, and small enigmatic genomes across a large radiation of phyla.</title>
        <authorList>
            <person name="Brown C.T."/>
            <person name="Hug L.A."/>
            <person name="Thomas B.C."/>
            <person name="Sharon I."/>
            <person name="Castelle C.J."/>
            <person name="Singh A."/>
            <person name="Wilkins M.J."/>
            <person name="Williams K.H."/>
            <person name="Banfield J.F."/>
        </authorList>
    </citation>
    <scope>NUCLEOTIDE SEQUENCE [LARGE SCALE GENOMIC DNA]</scope>
</reference>
<dbReference type="AlphaFoldDB" id="A0A0G1IE25"/>
<evidence type="ECO:0000313" key="2">
    <source>
        <dbReference type="Proteomes" id="UP000033977"/>
    </source>
</evidence>
<dbReference type="Proteomes" id="UP000033977">
    <property type="component" value="Unassembled WGS sequence"/>
</dbReference>
<dbReference type="EMBL" id="LCIN01000004">
    <property type="protein sequence ID" value="KKT57480.1"/>
    <property type="molecule type" value="Genomic_DNA"/>
</dbReference>
<proteinExistence type="predicted"/>
<gene>
    <name evidence="1" type="ORF">UW49_C0004G0095</name>
</gene>
<comment type="caution">
    <text evidence="1">The sequence shown here is derived from an EMBL/GenBank/DDBJ whole genome shotgun (WGS) entry which is preliminary data.</text>
</comment>